<accession>A0ABT1BEF3</accession>
<reference evidence="3" key="1">
    <citation type="submission" date="2021-11" db="EMBL/GenBank/DDBJ databases">
        <title>Citrobacter meridianamericanus sp. nov. isolated from soil.</title>
        <authorList>
            <person name="Furlan J.P.R."/>
            <person name="Stehling E.G."/>
        </authorList>
    </citation>
    <scope>NUCLEOTIDE SEQUENCE</scope>
    <source>
        <strain evidence="3">BR102</strain>
    </source>
</reference>
<dbReference type="Pfam" id="PF03333">
    <property type="entry name" value="PapB"/>
    <property type="match status" value="1"/>
</dbReference>
<dbReference type="EMBL" id="JAJJVQ010000011">
    <property type="protein sequence ID" value="MCO5784253.1"/>
    <property type="molecule type" value="Genomic_DNA"/>
</dbReference>
<organism evidence="3 4">
    <name type="scientific">Citrobacter meridianamericanus</name>
    <dbReference type="NCBI Taxonomy" id="2894201"/>
    <lineage>
        <taxon>Bacteria</taxon>
        <taxon>Pseudomonadati</taxon>
        <taxon>Pseudomonadota</taxon>
        <taxon>Gammaproteobacteria</taxon>
        <taxon>Enterobacterales</taxon>
        <taxon>Enterobacteriaceae</taxon>
        <taxon>Citrobacter</taxon>
    </lineage>
</organism>
<keyword evidence="2" id="KW-0804">Transcription</keyword>
<protein>
    <submittedName>
        <fullName evidence="3">Adhesin biosynthesis transcription regulatory family protein</fullName>
    </submittedName>
</protein>
<keyword evidence="1" id="KW-0805">Transcription regulation</keyword>
<dbReference type="RefSeq" id="WP_052417994.1">
    <property type="nucleotide sequence ID" value="NZ_JAJJVQ010000011.1"/>
</dbReference>
<gene>
    <name evidence="3" type="ORF">LOD26_23495</name>
</gene>
<name>A0ABT1BEF3_9ENTR</name>
<comment type="caution">
    <text evidence="3">The sequence shown here is derived from an EMBL/GenBank/DDBJ whole genome shotgun (WGS) entry which is preliminary data.</text>
</comment>
<dbReference type="Proteomes" id="UP001139290">
    <property type="component" value="Unassembled WGS sequence"/>
</dbReference>
<proteinExistence type="predicted"/>
<evidence type="ECO:0000256" key="2">
    <source>
        <dbReference type="ARBA" id="ARBA00023163"/>
    </source>
</evidence>
<evidence type="ECO:0000313" key="4">
    <source>
        <dbReference type="Proteomes" id="UP001139290"/>
    </source>
</evidence>
<keyword evidence="4" id="KW-1185">Reference proteome</keyword>
<dbReference type="Gene3D" id="1.10.10.2690">
    <property type="match status" value="1"/>
</dbReference>
<evidence type="ECO:0000256" key="1">
    <source>
        <dbReference type="ARBA" id="ARBA00023015"/>
    </source>
</evidence>
<dbReference type="InterPro" id="IPR053721">
    <property type="entry name" value="Fimbrial_Adhesin_Reg"/>
</dbReference>
<evidence type="ECO:0000313" key="3">
    <source>
        <dbReference type="EMBL" id="MCO5784253.1"/>
    </source>
</evidence>
<sequence>MSTEYKINKTMASYARDFRIPGTLIPGKVNKRYFQLLVNISCIRNDSMREALACVMISGMKRKDACELHGVSQSHFSIKYRDLQVISQTIVRMYQYIPNESEKL</sequence>
<dbReference type="InterPro" id="IPR004356">
    <property type="entry name" value="Adhesin_operon_reg_prot"/>
</dbReference>